<organism evidence="1 2">
    <name type="scientific">Coniophora puteana (strain RWD-64-598)</name>
    <name type="common">Brown rot fungus</name>
    <dbReference type="NCBI Taxonomy" id="741705"/>
    <lineage>
        <taxon>Eukaryota</taxon>
        <taxon>Fungi</taxon>
        <taxon>Dikarya</taxon>
        <taxon>Basidiomycota</taxon>
        <taxon>Agaricomycotina</taxon>
        <taxon>Agaricomycetes</taxon>
        <taxon>Agaricomycetidae</taxon>
        <taxon>Boletales</taxon>
        <taxon>Coniophorineae</taxon>
        <taxon>Coniophoraceae</taxon>
        <taxon>Coniophora</taxon>
    </lineage>
</organism>
<dbReference type="EMBL" id="JH711782">
    <property type="protein sequence ID" value="EIW73715.1"/>
    <property type="molecule type" value="Genomic_DNA"/>
</dbReference>
<protein>
    <submittedName>
        <fullName evidence="1">Uncharacterized protein</fullName>
    </submittedName>
</protein>
<dbReference type="Proteomes" id="UP000053558">
    <property type="component" value="Unassembled WGS sequence"/>
</dbReference>
<evidence type="ECO:0000313" key="1">
    <source>
        <dbReference type="EMBL" id="EIW73715.1"/>
    </source>
</evidence>
<dbReference type="KEGG" id="cput:CONPUDRAFT_160812"/>
<keyword evidence="2" id="KW-1185">Reference proteome</keyword>
<sequence length="50" mass="5512">MLVMSRFRERFSVQWVKSGSAVKAPSLFTAKAMSGLVAHAAYIKEPINEA</sequence>
<reference evidence="2" key="1">
    <citation type="journal article" date="2012" name="Science">
        <title>The Paleozoic origin of enzymatic lignin decomposition reconstructed from 31 fungal genomes.</title>
        <authorList>
            <person name="Floudas D."/>
            <person name="Binder M."/>
            <person name="Riley R."/>
            <person name="Barry K."/>
            <person name="Blanchette R.A."/>
            <person name="Henrissat B."/>
            <person name="Martinez A.T."/>
            <person name="Otillar R."/>
            <person name="Spatafora J.W."/>
            <person name="Yadav J.S."/>
            <person name="Aerts A."/>
            <person name="Benoit I."/>
            <person name="Boyd A."/>
            <person name="Carlson A."/>
            <person name="Copeland A."/>
            <person name="Coutinho P.M."/>
            <person name="de Vries R.P."/>
            <person name="Ferreira P."/>
            <person name="Findley K."/>
            <person name="Foster B."/>
            <person name="Gaskell J."/>
            <person name="Glotzer D."/>
            <person name="Gorecki P."/>
            <person name="Heitman J."/>
            <person name="Hesse C."/>
            <person name="Hori C."/>
            <person name="Igarashi K."/>
            <person name="Jurgens J.A."/>
            <person name="Kallen N."/>
            <person name="Kersten P."/>
            <person name="Kohler A."/>
            <person name="Kuees U."/>
            <person name="Kumar T.K.A."/>
            <person name="Kuo A."/>
            <person name="LaButti K."/>
            <person name="Larrondo L.F."/>
            <person name="Lindquist E."/>
            <person name="Ling A."/>
            <person name="Lombard V."/>
            <person name="Lucas S."/>
            <person name="Lundell T."/>
            <person name="Martin R."/>
            <person name="McLaughlin D.J."/>
            <person name="Morgenstern I."/>
            <person name="Morin E."/>
            <person name="Murat C."/>
            <person name="Nagy L.G."/>
            <person name="Nolan M."/>
            <person name="Ohm R.A."/>
            <person name="Patyshakuliyeva A."/>
            <person name="Rokas A."/>
            <person name="Ruiz-Duenas F.J."/>
            <person name="Sabat G."/>
            <person name="Salamov A."/>
            <person name="Samejima M."/>
            <person name="Schmutz J."/>
            <person name="Slot J.C."/>
            <person name="St John F."/>
            <person name="Stenlid J."/>
            <person name="Sun H."/>
            <person name="Sun S."/>
            <person name="Syed K."/>
            <person name="Tsang A."/>
            <person name="Wiebenga A."/>
            <person name="Young D."/>
            <person name="Pisabarro A."/>
            <person name="Eastwood D.C."/>
            <person name="Martin F."/>
            <person name="Cullen D."/>
            <person name="Grigoriev I.V."/>
            <person name="Hibbett D.S."/>
        </authorList>
    </citation>
    <scope>NUCLEOTIDE SEQUENCE [LARGE SCALE GENOMIC DNA]</scope>
    <source>
        <strain evidence="2">RWD-64-598 SS2</strain>
    </source>
</reference>
<accession>R7SD05</accession>
<gene>
    <name evidence="1" type="ORF">CONPUDRAFT_160812</name>
</gene>
<dbReference type="RefSeq" id="XP_007776108.1">
    <property type="nucleotide sequence ID" value="XM_007777918.1"/>
</dbReference>
<evidence type="ECO:0000313" key="2">
    <source>
        <dbReference type="Proteomes" id="UP000053558"/>
    </source>
</evidence>
<proteinExistence type="predicted"/>
<dbReference type="AlphaFoldDB" id="R7SD05"/>
<name>R7SD05_CONPW</name>
<dbReference type="GeneID" id="19204417"/>